<evidence type="ECO:0008006" key="3">
    <source>
        <dbReference type="Google" id="ProtNLM"/>
    </source>
</evidence>
<comment type="caution">
    <text evidence="1">The sequence shown here is derived from an EMBL/GenBank/DDBJ whole genome shotgun (WGS) entry which is preliminary data.</text>
</comment>
<dbReference type="AlphaFoldDB" id="A0A7W8JPT5"/>
<accession>A0A7W8JPT5</accession>
<sequence length="129" mass="14015">MKLVLMGVAVTALLGACGQVQQRMDLMDVRTVEFPASVAADAPIDIVVELGWGCTPDSPFGQFTATRTAKELKLQAFTRTYTKPATNPPPCPPVYFYGKRTYTDPGTPARSDPFEVIVNGKSYGTVRIQ</sequence>
<name>A0A7W8JPT5_9DEIO</name>
<protein>
    <recommendedName>
        <fullName evidence="3">Lipoprotein</fullName>
    </recommendedName>
</protein>
<reference evidence="1 2" key="1">
    <citation type="submission" date="2020-08" db="EMBL/GenBank/DDBJ databases">
        <title>Genomic Encyclopedia of Type Strains, Phase IV (KMG-IV): sequencing the most valuable type-strain genomes for metagenomic binning, comparative biology and taxonomic classification.</title>
        <authorList>
            <person name="Goeker M."/>
        </authorList>
    </citation>
    <scope>NUCLEOTIDE SEQUENCE [LARGE SCALE GENOMIC DNA]</scope>
    <source>
        <strain evidence="1 2">DSM 27939</strain>
    </source>
</reference>
<evidence type="ECO:0000313" key="1">
    <source>
        <dbReference type="EMBL" id="MBB5361002.1"/>
    </source>
</evidence>
<dbReference type="RefSeq" id="WP_184126955.1">
    <property type="nucleotide sequence ID" value="NZ_JACHFL010000001.1"/>
</dbReference>
<gene>
    <name evidence="1" type="ORF">HNQ08_000073</name>
</gene>
<organism evidence="1 2">
    <name type="scientific">Deinococcus humi</name>
    <dbReference type="NCBI Taxonomy" id="662880"/>
    <lineage>
        <taxon>Bacteria</taxon>
        <taxon>Thermotogati</taxon>
        <taxon>Deinococcota</taxon>
        <taxon>Deinococci</taxon>
        <taxon>Deinococcales</taxon>
        <taxon>Deinococcaceae</taxon>
        <taxon>Deinococcus</taxon>
    </lineage>
</organism>
<dbReference type="Proteomes" id="UP000552709">
    <property type="component" value="Unassembled WGS sequence"/>
</dbReference>
<dbReference type="EMBL" id="JACHFL010000001">
    <property type="protein sequence ID" value="MBB5361002.1"/>
    <property type="molecule type" value="Genomic_DNA"/>
</dbReference>
<evidence type="ECO:0000313" key="2">
    <source>
        <dbReference type="Proteomes" id="UP000552709"/>
    </source>
</evidence>
<dbReference type="PROSITE" id="PS51257">
    <property type="entry name" value="PROKAR_LIPOPROTEIN"/>
    <property type="match status" value="1"/>
</dbReference>
<keyword evidence="2" id="KW-1185">Reference proteome</keyword>
<proteinExistence type="predicted"/>